<dbReference type="Pfam" id="PF00015">
    <property type="entry name" value="MCPsignal"/>
    <property type="match status" value="1"/>
</dbReference>
<evidence type="ECO:0000259" key="5">
    <source>
        <dbReference type="PROSITE" id="PS50111"/>
    </source>
</evidence>
<dbReference type="InterPro" id="IPR004089">
    <property type="entry name" value="MCPsignal_dom"/>
</dbReference>
<evidence type="ECO:0000256" key="1">
    <source>
        <dbReference type="ARBA" id="ARBA00023224"/>
    </source>
</evidence>
<dbReference type="Proteomes" id="UP000436822">
    <property type="component" value="Unassembled WGS sequence"/>
</dbReference>
<dbReference type="GO" id="GO:0016020">
    <property type="term" value="C:membrane"/>
    <property type="evidence" value="ECO:0007669"/>
    <property type="project" value="InterPro"/>
</dbReference>
<dbReference type="SUPFAM" id="SSF58104">
    <property type="entry name" value="Methyl-accepting chemotaxis protein (MCP) signaling domain"/>
    <property type="match status" value="1"/>
</dbReference>
<dbReference type="OrthoDB" id="9765776at2"/>
<dbReference type="SMART" id="SM00283">
    <property type="entry name" value="MA"/>
    <property type="match status" value="1"/>
</dbReference>
<feature type="domain" description="Methyl-accepting transducer" evidence="5">
    <location>
        <begin position="14"/>
        <end position="243"/>
    </location>
</feature>
<evidence type="ECO:0000256" key="3">
    <source>
        <dbReference type="PROSITE-ProRule" id="PRU00284"/>
    </source>
</evidence>
<sequence length="286" mass="31140">MTIHPTRIAAIRHIFQTVQQNARSVNRIVTERKANYERVAEVSQQVTGRLARVTGTLKGMVDHSATVSDLNLKITQTFRDHQLRSAEARSRLDQIRDEMEDMRARLEDVKTTSGAVDTIAVSVRLLSLNASVEAARAGEAGKGFAIVAQEMRGLANLAREQAASIAASVTDLEQRVQSMGKIRSKNQTFIENLDVSLTEMMQNMSDLGEATTTVKTDAVNSSHVLDEEIIVVQDLLENLKAARDGIDLTLSGSAKNIELASEGLGHIDAIYATLDDGPTEKSRASA</sequence>
<reference evidence="6 7" key="1">
    <citation type="submission" date="2019-12" db="EMBL/GenBank/DDBJ databases">
        <title>Litoreibacter badius sp. nov., a novel bacteriochlorophyll a-containing bacterium in the genus Litoreibacter.</title>
        <authorList>
            <person name="Kanamuro M."/>
            <person name="Takabe Y."/>
            <person name="Mori K."/>
            <person name="Takaichi S."/>
            <person name="Hanada S."/>
        </authorList>
    </citation>
    <scope>NUCLEOTIDE SEQUENCE [LARGE SCALE GENOMIC DNA]</scope>
    <source>
        <strain evidence="6 7">K6</strain>
    </source>
</reference>
<keyword evidence="4" id="KW-0175">Coiled coil</keyword>
<evidence type="ECO:0000313" key="6">
    <source>
        <dbReference type="EMBL" id="GFE63501.1"/>
    </source>
</evidence>
<dbReference type="Gene3D" id="1.10.287.950">
    <property type="entry name" value="Methyl-accepting chemotaxis protein"/>
    <property type="match status" value="1"/>
</dbReference>
<dbReference type="InterPro" id="IPR004090">
    <property type="entry name" value="Chemotax_Me-accpt_rcpt"/>
</dbReference>
<comment type="caution">
    <text evidence="6">The sequence shown here is derived from an EMBL/GenBank/DDBJ whole genome shotgun (WGS) entry which is preliminary data.</text>
</comment>
<dbReference type="PROSITE" id="PS50111">
    <property type="entry name" value="CHEMOTAXIS_TRANSDUC_2"/>
    <property type="match status" value="1"/>
</dbReference>
<keyword evidence="7" id="KW-1185">Reference proteome</keyword>
<name>A0A6N6JB83_9RHOB</name>
<dbReference type="GO" id="GO:0004888">
    <property type="term" value="F:transmembrane signaling receptor activity"/>
    <property type="evidence" value="ECO:0007669"/>
    <property type="project" value="InterPro"/>
</dbReference>
<dbReference type="GO" id="GO:0006935">
    <property type="term" value="P:chemotaxis"/>
    <property type="evidence" value="ECO:0007669"/>
    <property type="project" value="InterPro"/>
</dbReference>
<dbReference type="AlphaFoldDB" id="A0A6N6JB83"/>
<dbReference type="GO" id="GO:0007165">
    <property type="term" value="P:signal transduction"/>
    <property type="evidence" value="ECO:0007669"/>
    <property type="project" value="UniProtKB-KW"/>
</dbReference>
<accession>A0A6N6JB83</accession>
<keyword evidence="1 3" id="KW-0807">Transducer</keyword>
<dbReference type="PRINTS" id="PR00260">
    <property type="entry name" value="CHEMTRNSDUCR"/>
</dbReference>
<dbReference type="EMBL" id="BLJE01000001">
    <property type="protein sequence ID" value="GFE63501.1"/>
    <property type="molecule type" value="Genomic_DNA"/>
</dbReference>
<dbReference type="RefSeq" id="WP_159804433.1">
    <property type="nucleotide sequence ID" value="NZ_BLJE01000001.1"/>
</dbReference>
<organism evidence="6 7">
    <name type="scientific">Litoreibacter roseus</name>
    <dbReference type="NCBI Taxonomy" id="2601869"/>
    <lineage>
        <taxon>Bacteria</taxon>
        <taxon>Pseudomonadati</taxon>
        <taxon>Pseudomonadota</taxon>
        <taxon>Alphaproteobacteria</taxon>
        <taxon>Rhodobacterales</taxon>
        <taxon>Roseobacteraceae</taxon>
        <taxon>Litoreibacter</taxon>
    </lineage>
</organism>
<comment type="similarity">
    <text evidence="2">Belongs to the methyl-accepting chemotaxis (MCP) protein family.</text>
</comment>
<evidence type="ECO:0000313" key="7">
    <source>
        <dbReference type="Proteomes" id="UP000436822"/>
    </source>
</evidence>
<gene>
    <name evidence="6" type="ORF">KIN_05750</name>
</gene>
<evidence type="ECO:0000256" key="4">
    <source>
        <dbReference type="SAM" id="Coils"/>
    </source>
</evidence>
<protein>
    <recommendedName>
        <fullName evidence="5">Methyl-accepting transducer domain-containing protein</fullName>
    </recommendedName>
</protein>
<dbReference type="PANTHER" id="PTHR32089:SF112">
    <property type="entry name" value="LYSOZYME-LIKE PROTEIN-RELATED"/>
    <property type="match status" value="1"/>
</dbReference>
<evidence type="ECO:0000256" key="2">
    <source>
        <dbReference type="ARBA" id="ARBA00029447"/>
    </source>
</evidence>
<dbReference type="PANTHER" id="PTHR32089">
    <property type="entry name" value="METHYL-ACCEPTING CHEMOTAXIS PROTEIN MCPB"/>
    <property type="match status" value="1"/>
</dbReference>
<feature type="coiled-coil region" evidence="4">
    <location>
        <begin position="85"/>
        <end position="112"/>
    </location>
</feature>
<proteinExistence type="inferred from homology"/>